<dbReference type="InterPro" id="IPR007259">
    <property type="entry name" value="GCP"/>
</dbReference>
<dbReference type="GO" id="GO:0051011">
    <property type="term" value="F:microtubule minus-end binding"/>
    <property type="evidence" value="ECO:0007669"/>
    <property type="project" value="TreeGrafter"/>
</dbReference>
<keyword evidence="5" id="KW-0206">Cytoskeleton</keyword>
<name>L1IM25_GUITC</name>
<reference evidence="11" key="3">
    <citation type="submission" date="2016-03" db="UniProtKB">
        <authorList>
            <consortium name="EnsemblProtists"/>
        </authorList>
    </citation>
    <scope>IDENTIFICATION</scope>
</reference>
<dbReference type="PANTHER" id="PTHR19302:SF33">
    <property type="entry name" value="GAMMA-TUBULIN COMPLEX COMPONENT 5"/>
    <property type="match status" value="1"/>
</dbReference>
<keyword evidence="12" id="KW-1185">Reference proteome</keyword>
<comment type="similarity">
    <text evidence="2">Belongs to the TUBGCP family.</text>
</comment>
<dbReference type="InterPro" id="IPR041470">
    <property type="entry name" value="GCP_N"/>
</dbReference>
<evidence type="ECO:0000313" key="12">
    <source>
        <dbReference type="Proteomes" id="UP000011087"/>
    </source>
</evidence>
<gene>
    <name evidence="10" type="ORF">GUITHDRAFT_165517</name>
</gene>
<dbReference type="EnsemblProtists" id="EKX37286">
    <property type="protein sequence ID" value="EKX37286"/>
    <property type="gene ID" value="GUITHDRAFT_165517"/>
</dbReference>
<evidence type="ECO:0000259" key="8">
    <source>
        <dbReference type="Pfam" id="PF04130"/>
    </source>
</evidence>
<evidence type="ECO:0000256" key="4">
    <source>
        <dbReference type="ARBA" id="ARBA00022701"/>
    </source>
</evidence>
<feature type="coiled-coil region" evidence="6">
    <location>
        <begin position="822"/>
        <end position="849"/>
    </location>
</feature>
<evidence type="ECO:0000259" key="9">
    <source>
        <dbReference type="Pfam" id="PF17681"/>
    </source>
</evidence>
<dbReference type="Proteomes" id="UP000011087">
    <property type="component" value="Unassembled WGS sequence"/>
</dbReference>
<dbReference type="CDD" id="cd22572">
    <property type="entry name" value="GCP5_NTD"/>
    <property type="match status" value="1"/>
</dbReference>
<evidence type="ECO:0000256" key="7">
    <source>
        <dbReference type="SAM" id="MobiDB-lite"/>
    </source>
</evidence>
<dbReference type="Gene3D" id="1.20.120.1900">
    <property type="entry name" value="Gamma-tubulin complex, C-terminal domain"/>
    <property type="match status" value="1"/>
</dbReference>
<keyword evidence="4" id="KW-0493">Microtubule</keyword>
<sequence>MSASEFRKKSNQRRQVLIENLVESITGIARNTPNFRKAVKFSIENIDDHQFLSTMPSVVDRQYKNLLDKLEFHSQIGKLNALQHAVTRLRGIQDVTKDQDREDFVYSCMRFLYHLSDRVLDYNIDNERAISHHRQLQFVESVSAPDVHDLVSSLRSINEEFAGDSGAESEGTLSDWSDEEETVSGEKSGETLQKETTPMDERDECEQVDTTSEVNRMSTVIGMERKHVGMSKPVDMDPSLGFKLPRYVSAPPNVPLIQTNLAIACAEMDEGRDSLSLWRSKYLISHEQTVVQQVLQMLAGRTGSLFTWQGCTCGLKDVHVGSNDLRSFRDRCDGFLQCQPVTLTHLSPESLSSILGKMMKISTKLERLRRFSRQYLSPDSGKTLTQQAFGLSVSETLESFDEIVNGLIRTSHSERPTLQVEGSHTSLTLIVVERLIDSKVKEVDLLTFLAGGVSQREVPSPSHSTKRILDFLFDEASMTRMLPDEGCYDLLHGIFTATLRPYLHILDHWLAEGSLENDTCNEFFIQDVQVEQEAGLSDQVQPRTSQPSVSRYWQMFAIRQGGDIVDEGKIRSSSVGTITISRESNSLDDFYTGMTITVTGKNGKLLSAIVKGYIGAKRRVLVDLEDTVKEDCLYVVTTVVPAFFRPLCSRILSAGKSVNVLLYDGDTKRVIRQVLTSQRSILSTFEQRMKFRNRRLRIGQGVVQDSSSACSAKSTPVKSRPTADYPSDLAERGGGGLVQLSWVFQQIHASTTSSTERVDDLFHVHLPLNDDMSCQVSFPDSADCSFSDLPPSSLRHFLASADDEEDEEISEDLESSVLPFEKLMEEALLKDLERRVEDLNEELVKYLVNKFDLIAHLNVLRRVYFMAAGDVLHEFAMHIFQKLDRNEPWNDPHTLNSLLQSSLPPSKSITYGTISAQIDAAQDPRKRKSASDASIFALDGLYISYSVEWPLNLIVNEQSLKTYNNILIFLMQIKRAKIALNADTHADKNAIVKDSESEWEMEELQTRDRIGQDASSAERYGSPNTKYLLLRAELRHVVNNLENYIMTQIHGSGSVMMEKEIRKSTNLDQIHSLHLRFLSRMRDRCLLHERAAVVADTARKVLDLALNFSVSYPRYKASLQKGEEDWEEMREAEESLDRVSKDFHRCTRLLVVVLSKIVSRGFHPHLEDLLVRLSFNDYFDASDSRR</sequence>
<evidence type="ECO:0008006" key="13">
    <source>
        <dbReference type="Google" id="ProtNLM"/>
    </source>
</evidence>
<reference evidence="10 12" key="1">
    <citation type="journal article" date="2012" name="Nature">
        <title>Algal genomes reveal evolutionary mosaicism and the fate of nucleomorphs.</title>
        <authorList>
            <consortium name="DOE Joint Genome Institute"/>
            <person name="Curtis B.A."/>
            <person name="Tanifuji G."/>
            <person name="Burki F."/>
            <person name="Gruber A."/>
            <person name="Irimia M."/>
            <person name="Maruyama S."/>
            <person name="Arias M.C."/>
            <person name="Ball S.G."/>
            <person name="Gile G.H."/>
            <person name="Hirakawa Y."/>
            <person name="Hopkins J.F."/>
            <person name="Kuo A."/>
            <person name="Rensing S.A."/>
            <person name="Schmutz J."/>
            <person name="Symeonidi A."/>
            <person name="Elias M."/>
            <person name="Eveleigh R.J."/>
            <person name="Herman E.K."/>
            <person name="Klute M.J."/>
            <person name="Nakayama T."/>
            <person name="Obornik M."/>
            <person name="Reyes-Prieto A."/>
            <person name="Armbrust E.V."/>
            <person name="Aves S.J."/>
            <person name="Beiko R.G."/>
            <person name="Coutinho P."/>
            <person name="Dacks J.B."/>
            <person name="Durnford D.G."/>
            <person name="Fast N.M."/>
            <person name="Green B.R."/>
            <person name="Grisdale C.J."/>
            <person name="Hempel F."/>
            <person name="Henrissat B."/>
            <person name="Hoppner M.P."/>
            <person name="Ishida K."/>
            <person name="Kim E."/>
            <person name="Koreny L."/>
            <person name="Kroth P.G."/>
            <person name="Liu Y."/>
            <person name="Malik S.B."/>
            <person name="Maier U.G."/>
            <person name="McRose D."/>
            <person name="Mock T."/>
            <person name="Neilson J.A."/>
            <person name="Onodera N.T."/>
            <person name="Poole A.M."/>
            <person name="Pritham E.J."/>
            <person name="Richards T.A."/>
            <person name="Rocap G."/>
            <person name="Roy S.W."/>
            <person name="Sarai C."/>
            <person name="Schaack S."/>
            <person name="Shirato S."/>
            <person name="Slamovits C.H."/>
            <person name="Spencer D.F."/>
            <person name="Suzuki S."/>
            <person name="Worden A.Z."/>
            <person name="Zauner S."/>
            <person name="Barry K."/>
            <person name="Bell C."/>
            <person name="Bharti A.K."/>
            <person name="Crow J.A."/>
            <person name="Grimwood J."/>
            <person name="Kramer R."/>
            <person name="Lindquist E."/>
            <person name="Lucas S."/>
            <person name="Salamov A."/>
            <person name="McFadden G.I."/>
            <person name="Lane C.E."/>
            <person name="Keeling P.J."/>
            <person name="Gray M.W."/>
            <person name="Grigoriev I.V."/>
            <person name="Archibald J.M."/>
        </authorList>
    </citation>
    <scope>NUCLEOTIDE SEQUENCE</scope>
    <source>
        <strain evidence="10 12">CCMP2712</strain>
    </source>
</reference>
<dbReference type="GO" id="GO:0031122">
    <property type="term" value="P:cytoplasmic microtubule organization"/>
    <property type="evidence" value="ECO:0007669"/>
    <property type="project" value="TreeGrafter"/>
</dbReference>
<evidence type="ECO:0000256" key="1">
    <source>
        <dbReference type="ARBA" id="ARBA00004245"/>
    </source>
</evidence>
<dbReference type="RefSeq" id="XP_005824266.1">
    <property type="nucleotide sequence ID" value="XM_005824209.1"/>
</dbReference>
<feature type="domain" description="Gamma tubulin complex component protein N-terminal" evidence="9">
    <location>
        <begin position="292"/>
        <end position="670"/>
    </location>
</feature>
<dbReference type="Pfam" id="PF04130">
    <property type="entry name" value="GCP_C_terminal"/>
    <property type="match status" value="1"/>
</dbReference>
<organism evidence="10">
    <name type="scientific">Guillardia theta (strain CCMP2712)</name>
    <name type="common">Cryptophyte</name>
    <dbReference type="NCBI Taxonomy" id="905079"/>
    <lineage>
        <taxon>Eukaryota</taxon>
        <taxon>Cryptophyceae</taxon>
        <taxon>Pyrenomonadales</taxon>
        <taxon>Geminigeraceae</taxon>
        <taxon>Guillardia</taxon>
    </lineage>
</organism>
<keyword evidence="3" id="KW-0963">Cytoplasm</keyword>
<evidence type="ECO:0000256" key="2">
    <source>
        <dbReference type="ARBA" id="ARBA00010337"/>
    </source>
</evidence>
<evidence type="ECO:0000256" key="3">
    <source>
        <dbReference type="ARBA" id="ARBA00022490"/>
    </source>
</evidence>
<evidence type="ECO:0000256" key="6">
    <source>
        <dbReference type="SAM" id="Coils"/>
    </source>
</evidence>
<dbReference type="AlphaFoldDB" id="L1IM25"/>
<evidence type="ECO:0000313" key="11">
    <source>
        <dbReference type="EnsemblProtists" id="EKX37286"/>
    </source>
</evidence>
<dbReference type="EMBL" id="JH993061">
    <property type="protein sequence ID" value="EKX37286.1"/>
    <property type="molecule type" value="Genomic_DNA"/>
</dbReference>
<dbReference type="GO" id="GO:0007020">
    <property type="term" value="P:microtubule nucleation"/>
    <property type="evidence" value="ECO:0007669"/>
    <property type="project" value="InterPro"/>
</dbReference>
<feature type="compositionally biased region" description="Basic and acidic residues" evidence="7">
    <location>
        <begin position="187"/>
        <end position="200"/>
    </location>
</feature>
<dbReference type="OMA" id="CEYAACQ"/>
<dbReference type="PaxDb" id="55529-EKX37286"/>
<dbReference type="eggNOG" id="KOG4344">
    <property type="taxonomic scope" value="Eukaryota"/>
</dbReference>
<protein>
    <recommendedName>
        <fullName evidence="13">Spindle pole body component</fullName>
    </recommendedName>
</protein>
<accession>L1IM25</accession>
<evidence type="ECO:0000256" key="5">
    <source>
        <dbReference type="ARBA" id="ARBA00023212"/>
    </source>
</evidence>
<dbReference type="InterPro" id="IPR042241">
    <property type="entry name" value="GCP_C_sf"/>
</dbReference>
<dbReference type="GO" id="GO:0000922">
    <property type="term" value="C:spindle pole"/>
    <property type="evidence" value="ECO:0007669"/>
    <property type="project" value="InterPro"/>
</dbReference>
<evidence type="ECO:0000313" key="10">
    <source>
        <dbReference type="EMBL" id="EKX37286.1"/>
    </source>
</evidence>
<dbReference type="GO" id="GO:0051225">
    <property type="term" value="P:spindle assembly"/>
    <property type="evidence" value="ECO:0007669"/>
    <property type="project" value="TreeGrafter"/>
</dbReference>
<proteinExistence type="inferred from homology"/>
<feature type="region of interest" description="Disordered" evidence="7">
    <location>
        <begin position="161"/>
        <end position="201"/>
    </location>
</feature>
<keyword evidence="6" id="KW-0175">Coiled coil</keyword>
<dbReference type="InterPro" id="IPR040457">
    <property type="entry name" value="GCP_C"/>
</dbReference>
<dbReference type="STRING" id="905079.L1IM25"/>
<feature type="domain" description="Gamma tubulin complex component C-terminal" evidence="8">
    <location>
        <begin position="853"/>
        <end position="1179"/>
    </location>
</feature>
<dbReference type="PANTHER" id="PTHR19302">
    <property type="entry name" value="GAMMA TUBULIN COMPLEX PROTEIN"/>
    <property type="match status" value="1"/>
</dbReference>
<dbReference type="KEGG" id="gtt:GUITHDRAFT_165517"/>
<dbReference type="GO" id="GO:0000278">
    <property type="term" value="P:mitotic cell cycle"/>
    <property type="evidence" value="ECO:0007669"/>
    <property type="project" value="TreeGrafter"/>
</dbReference>
<dbReference type="GeneID" id="17294026"/>
<dbReference type="Pfam" id="PF17681">
    <property type="entry name" value="GCP_N_terminal"/>
    <property type="match status" value="1"/>
</dbReference>
<dbReference type="OrthoDB" id="66546at2759"/>
<dbReference type="GO" id="GO:0043015">
    <property type="term" value="F:gamma-tubulin binding"/>
    <property type="evidence" value="ECO:0007669"/>
    <property type="project" value="InterPro"/>
</dbReference>
<dbReference type="GO" id="GO:0051321">
    <property type="term" value="P:meiotic cell cycle"/>
    <property type="evidence" value="ECO:0007669"/>
    <property type="project" value="TreeGrafter"/>
</dbReference>
<comment type="subcellular location">
    <subcellularLocation>
        <location evidence="1">Cytoplasm</location>
        <location evidence="1">Cytoskeleton</location>
    </subcellularLocation>
</comment>
<dbReference type="GO" id="GO:0005874">
    <property type="term" value="C:microtubule"/>
    <property type="evidence" value="ECO:0007669"/>
    <property type="project" value="UniProtKB-KW"/>
</dbReference>
<reference evidence="12" key="2">
    <citation type="submission" date="2012-11" db="EMBL/GenBank/DDBJ databases">
        <authorList>
            <person name="Kuo A."/>
            <person name="Curtis B.A."/>
            <person name="Tanifuji G."/>
            <person name="Burki F."/>
            <person name="Gruber A."/>
            <person name="Irimia M."/>
            <person name="Maruyama S."/>
            <person name="Arias M.C."/>
            <person name="Ball S.G."/>
            <person name="Gile G.H."/>
            <person name="Hirakawa Y."/>
            <person name="Hopkins J.F."/>
            <person name="Rensing S.A."/>
            <person name="Schmutz J."/>
            <person name="Symeonidi A."/>
            <person name="Elias M."/>
            <person name="Eveleigh R.J."/>
            <person name="Herman E.K."/>
            <person name="Klute M.J."/>
            <person name="Nakayama T."/>
            <person name="Obornik M."/>
            <person name="Reyes-Prieto A."/>
            <person name="Armbrust E.V."/>
            <person name="Aves S.J."/>
            <person name="Beiko R.G."/>
            <person name="Coutinho P."/>
            <person name="Dacks J.B."/>
            <person name="Durnford D.G."/>
            <person name="Fast N.M."/>
            <person name="Green B.R."/>
            <person name="Grisdale C."/>
            <person name="Hempe F."/>
            <person name="Henrissat B."/>
            <person name="Hoppner M.P."/>
            <person name="Ishida K.-I."/>
            <person name="Kim E."/>
            <person name="Koreny L."/>
            <person name="Kroth P.G."/>
            <person name="Liu Y."/>
            <person name="Malik S.-B."/>
            <person name="Maier U.G."/>
            <person name="McRose D."/>
            <person name="Mock T."/>
            <person name="Neilson J.A."/>
            <person name="Onodera N.T."/>
            <person name="Poole A.M."/>
            <person name="Pritham E.J."/>
            <person name="Richards T.A."/>
            <person name="Rocap G."/>
            <person name="Roy S.W."/>
            <person name="Sarai C."/>
            <person name="Schaack S."/>
            <person name="Shirato S."/>
            <person name="Slamovits C.H."/>
            <person name="Spencer D.F."/>
            <person name="Suzuki S."/>
            <person name="Worden A.Z."/>
            <person name="Zauner S."/>
            <person name="Barry K."/>
            <person name="Bell C."/>
            <person name="Bharti A.K."/>
            <person name="Crow J.A."/>
            <person name="Grimwood J."/>
            <person name="Kramer R."/>
            <person name="Lindquist E."/>
            <person name="Lucas S."/>
            <person name="Salamov A."/>
            <person name="McFadden G.I."/>
            <person name="Lane C.E."/>
            <person name="Keeling P.J."/>
            <person name="Gray M.W."/>
            <person name="Grigoriev I.V."/>
            <person name="Archibald J.M."/>
        </authorList>
    </citation>
    <scope>NUCLEOTIDE SEQUENCE</scope>
    <source>
        <strain evidence="12">CCMP2712</strain>
    </source>
</reference>
<dbReference type="GO" id="GO:0000930">
    <property type="term" value="C:gamma-tubulin complex"/>
    <property type="evidence" value="ECO:0007669"/>
    <property type="project" value="TreeGrafter"/>
</dbReference>
<dbReference type="InterPro" id="IPR059169">
    <property type="entry name" value="GCP5_N_ext"/>
</dbReference>
<dbReference type="HOGENOM" id="CLU_272429_0_0_1"/>